<feature type="chain" id="PRO_5025509650" evidence="8">
    <location>
        <begin position="21"/>
        <end position="574"/>
    </location>
</feature>
<evidence type="ECO:0000313" key="12">
    <source>
        <dbReference type="Proteomes" id="UP000005207"/>
    </source>
</evidence>
<dbReference type="GO" id="GO:0001913">
    <property type="term" value="P:T cell mediated cytotoxicity"/>
    <property type="evidence" value="ECO:0007669"/>
    <property type="project" value="TreeGrafter"/>
</dbReference>
<feature type="domain" description="C2" evidence="9">
    <location>
        <begin position="389"/>
        <end position="506"/>
    </location>
</feature>
<dbReference type="Ensembl" id="ENSONIT00000004323.2">
    <property type="protein sequence ID" value="ENSONIP00000004321.2"/>
    <property type="gene ID" value="ENSONIG00000003432.2"/>
</dbReference>
<feature type="domain" description="MACPF" evidence="10">
    <location>
        <begin position="28"/>
        <end position="367"/>
    </location>
</feature>
<dbReference type="InterPro" id="IPR020863">
    <property type="entry name" value="MACPF_CS"/>
</dbReference>
<dbReference type="InterPro" id="IPR052784">
    <property type="entry name" value="Perforin-1_pore-forming"/>
</dbReference>
<keyword evidence="8" id="KW-0732">Signal</keyword>
<dbReference type="InterPro" id="IPR001862">
    <property type="entry name" value="MAC_perforin"/>
</dbReference>
<evidence type="ECO:0000313" key="11">
    <source>
        <dbReference type="Ensembl" id="ENSONIP00000004321.2"/>
    </source>
</evidence>
<dbReference type="GO" id="GO:0001771">
    <property type="term" value="P:immunological synapse formation"/>
    <property type="evidence" value="ECO:0007669"/>
    <property type="project" value="TreeGrafter"/>
</dbReference>
<evidence type="ECO:0000259" key="9">
    <source>
        <dbReference type="PROSITE" id="PS50004"/>
    </source>
</evidence>
<feature type="signal peptide" evidence="8">
    <location>
        <begin position="1"/>
        <end position="20"/>
    </location>
</feature>
<dbReference type="OMA" id="CKATMND"/>
<keyword evidence="4" id="KW-0964">Secreted</keyword>
<accession>I3J631</accession>
<dbReference type="GeneID" id="102075668"/>
<dbReference type="SMART" id="SM00457">
    <property type="entry name" value="MACPF"/>
    <property type="match status" value="1"/>
</dbReference>
<evidence type="ECO:0000256" key="4">
    <source>
        <dbReference type="ARBA" id="ARBA00022525"/>
    </source>
</evidence>
<dbReference type="Pfam" id="PF00168">
    <property type="entry name" value="C2"/>
    <property type="match status" value="1"/>
</dbReference>
<dbReference type="InterPro" id="IPR035892">
    <property type="entry name" value="C2_domain_sf"/>
</dbReference>
<dbReference type="AlphaFoldDB" id="I3J631"/>
<evidence type="ECO:0000256" key="3">
    <source>
        <dbReference type="ARBA" id="ARBA00009214"/>
    </source>
</evidence>
<dbReference type="Proteomes" id="UP000005207">
    <property type="component" value="Linkage group LG6"/>
</dbReference>
<evidence type="ECO:0000256" key="7">
    <source>
        <dbReference type="ARBA" id="ARBA00023157"/>
    </source>
</evidence>
<evidence type="ECO:0000259" key="10">
    <source>
        <dbReference type="PROSITE" id="PS51412"/>
    </source>
</evidence>
<comment type="subcellular location">
    <subcellularLocation>
        <location evidence="1">Membrane</location>
    </subcellularLocation>
    <subcellularLocation>
        <location evidence="2">Secreted</location>
    </subcellularLocation>
</comment>
<dbReference type="RefSeq" id="XP_005470106.1">
    <property type="nucleotide sequence ID" value="XM_005470049.3"/>
</dbReference>
<protein>
    <submittedName>
        <fullName evidence="11">Perforin-1</fullName>
    </submittedName>
</protein>
<name>I3J631_ORENI</name>
<reference evidence="12" key="1">
    <citation type="submission" date="2012-01" db="EMBL/GenBank/DDBJ databases">
        <title>The Genome Sequence of Oreochromis niloticus (Nile Tilapia).</title>
        <authorList>
            <consortium name="Broad Institute Genome Assembly Team"/>
            <consortium name="Broad Institute Sequencing Platform"/>
            <person name="Di Palma F."/>
            <person name="Johnson J."/>
            <person name="Lander E.S."/>
            <person name="Lindblad-Toh K."/>
        </authorList>
    </citation>
    <scope>NUCLEOTIDE SEQUENCE [LARGE SCALE GENOMIC DNA]</scope>
</reference>
<evidence type="ECO:0000256" key="5">
    <source>
        <dbReference type="ARBA" id="ARBA00022852"/>
    </source>
</evidence>
<gene>
    <name evidence="11" type="primary">LOC102075668</name>
</gene>
<reference evidence="11" key="3">
    <citation type="submission" date="2025-09" db="UniProtKB">
        <authorList>
            <consortium name="Ensembl"/>
        </authorList>
    </citation>
    <scope>IDENTIFICATION</scope>
</reference>
<comment type="similarity">
    <text evidence="3">Belongs to the complement C6/C7/C8/C9 family.</text>
</comment>
<dbReference type="GO" id="GO:0051607">
    <property type="term" value="P:defense response to virus"/>
    <property type="evidence" value="ECO:0007669"/>
    <property type="project" value="TreeGrafter"/>
</dbReference>
<proteinExistence type="inferred from homology"/>
<dbReference type="eggNOG" id="ENOG502RQWS">
    <property type="taxonomic scope" value="Eukaryota"/>
</dbReference>
<reference evidence="11" key="2">
    <citation type="submission" date="2025-08" db="UniProtKB">
        <authorList>
            <consortium name="Ensembl"/>
        </authorList>
    </citation>
    <scope>IDENTIFICATION</scope>
</reference>
<keyword evidence="5" id="KW-0204">Cytolysis</keyword>
<evidence type="ECO:0000256" key="1">
    <source>
        <dbReference type="ARBA" id="ARBA00004370"/>
    </source>
</evidence>
<dbReference type="InParanoid" id="I3J631"/>
<dbReference type="InterPro" id="IPR020864">
    <property type="entry name" value="MACPF"/>
</dbReference>
<dbReference type="PROSITE" id="PS51412">
    <property type="entry name" value="MACPF_2"/>
    <property type="match status" value="1"/>
</dbReference>
<dbReference type="PROSITE" id="PS50004">
    <property type="entry name" value="C2"/>
    <property type="match status" value="1"/>
</dbReference>
<dbReference type="PANTHER" id="PTHR46096">
    <property type="entry name" value="PERFORIN-1"/>
    <property type="match status" value="1"/>
</dbReference>
<keyword evidence="12" id="KW-1185">Reference proteome</keyword>
<organism evidence="11 12">
    <name type="scientific">Oreochromis niloticus</name>
    <name type="common">Nile tilapia</name>
    <name type="synonym">Tilapia nilotica</name>
    <dbReference type="NCBI Taxonomy" id="8128"/>
    <lineage>
        <taxon>Eukaryota</taxon>
        <taxon>Metazoa</taxon>
        <taxon>Chordata</taxon>
        <taxon>Craniata</taxon>
        <taxon>Vertebrata</taxon>
        <taxon>Euteleostomi</taxon>
        <taxon>Actinopterygii</taxon>
        <taxon>Neopterygii</taxon>
        <taxon>Teleostei</taxon>
        <taxon>Neoteleostei</taxon>
        <taxon>Acanthomorphata</taxon>
        <taxon>Ovalentaria</taxon>
        <taxon>Cichlomorphae</taxon>
        <taxon>Cichliformes</taxon>
        <taxon>Cichlidae</taxon>
        <taxon>African cichlids</taxon>
        <taxon>Pseudocrenilabrinae</taxon>
        <taxon>Oreochromini</taxon>
        <taxon>Oreochromis</taxon>
    </lineage>
</organism>
<dbReference type="PANTHER" id="PTHR46096:SF5">
    <property type="entry name" value="PERFORIN 1.2 PRECURSOR-RELATED"/>
    <property type="match status" value="1"/>
</dbReference>
<sequence>MAKLWHVLLLCWAWSPLCLPSSVSFIGTPEECEKAHFVPGYNLGGEGFDIVTMERKGAYVIDTETWKIGNGTCKMYQNSYMNGEKQKVPAAVVDWRTLPKCNLKVSSTVYDSVESLVNDSTATVFNNWKADLNFPSTKPGVALGGSRAKASTFGINKSKQDRYTFFHHFANCQYYSYRLATNLHLSYEFRSAVDSLPPCNVHNVEAYNNVIDTYGTHYITQVYLGGDIKAITAVRTCKATMNDLSAAEINDCLSVEALSGVKHPNSINSLIKHCNLKKKKLSIPSFSGEFSERHTEVIGGTSNRADILFQVKDPSVYKNWLSSLKKTPDVVKYSLKPLHTLLAINHPARDGLKRGIEDYIQKNAMLKQCSETCKIGHRLNVRDPCACVCNNSKNIKANCCPAWKGLATLKVFSLYAEGLYGDWRSQTDGSVEVTYGDQKMRTVIIPNNDNPRWRETFEFGTITIKMKNKLRFAVYDEDSYWNSDLLGECSFDLRAGKVSDSCMLNHGTFYFSYEVECAPNLGGYSCQEYIPSPMSSSLADVFYSRNGVLLGTSGEKYGQSVSVRAAVDVKSLDD</sequence>
<evidence type="ECO:0000256" key="6">
    <source>
        <dbReference type="ARBA" id="ARBA00023136"/>
    </source>
</evidence>
<dbReference type="OrthoDB" id="1366754at2759"/>
<evidence type="ECO:0000256" key="2">
    <source>
        <dbReference type="ARBA" id="ARBA00004613"/>
    </source>
</evidence>
<dbReference type="SMART" id="SM00239">
    <property type="entry name" value="C2"/>
    <property type="match status" value="1"/>
</dbReference>
<dbReference type="HOGENOM" id="CLU_039516_2_0_1"/>
<dbReference type="GO" id="GO:0005579">
    <property type="term" value="C:membrane attack complex"/>
    <property type="evidence" value="ECO:0007669"/>
    <property type="project" value="InterPro"/>
</dbReference>
<dbReference type="SUPFAM" id="SSF49562">
    <property type="entry name" value="C2 domain (Calcium/lipid-binding domain, CaLB)"/>
    <property type="match status" value="1"/>
</dbReference>
<dbReference type="InterPro" id="IPR000008">
    <property type="entry name" value="C2_dom"/>
</dbReference>
<dbReference type="GO" id="GO:0005576">
    <property type="term" value="C:extracellular region"/>
    <property type="evidence" value="ECO:0007669"/>
    <property type="project" value="UniProtKB-SubCell"/>
</dbReference>
<dbReference type="Pfam" id="PF01823">
    <property type="entry name" value="MACPF"/>
    <property type="match status" value="1"/>
</dbReference>
<dbReference type="KEGG" id="onl:102075668"/>
<dbReference type="PROSITE" id="PS00279">
    <property type="entry name" value="MACPF_1"/>
    <property type="match status" value="1"/>
</dbReference>
<evidence type="ECO:0000256" key="8">
    <source>
        <dbReference type="SAM" id="SignalP"/>
    </source>
</evidence>
<dbReference type="GeneTree" id="ENSGT00530000063725"/>
<keyword evidence="6" id="KW-0472">Membrane</keyword>
<keyword evidence="7" id="KW-1015">Disulfide bond</keyword>
<dbReference type="GO" id="GO:0031640">
    <property type="term" value="P:killing of cells of another organism"/>
    <property type="evidence" value="ECO:0007669"/>
    <property type="project" value="UniProtKB-KW"/>
</dbReference>
<dbReference type="PRINTS" id="PR00764">
    <property type="entry name" value="COMPLEMENTC9"/>
</dbReference>
<dbReference type="GO" id="GO:0022829">
    <property type="term" value="F:wide pore channel activity"/>
    <property type="evidence" value="ECO:0007669"/>
    <property type="project" value="TreeGrafter"/>
</dbReference>
<dbReference type="Gene3D" id="2.60.40.150">
    <property type="entry name" value="C2 domain"/>
    <property type="match status" value="1"/>
</dbReference>